<organism evidence="1 2">
    <name type="scientific">Aphis craccivora</name>
    <name type="common">Cowpea aphid</name>
    <dbReference type="NCBI Taxonomy" id="307492"/>
    <lineage>
        <taxon>Eukaryota</taxon>
        <taxon>Metazoa</taxon>
        <taxon>Ecdysozoa</taxon>
        <taxon>Arthropoda</taxon>
        <taxon>Hexapoda</taxon>
        <taxon>Insecta</taxon>
        <taxon>Pterygota</taxon>
        <taxon>Neoptera</taxon>
        <taxon>Paraneoptera</taxon>
        <taxon>Hemiptera</taxon>
        <taxon>Sternorrhyncha</taxon>
        <taxon>Aphidomorpha</taxon>
        <taxon>Aphidoidea</taxon>
        <taxon>Aphididae</taxon>
        <taxon>Aphidini</taxon>
        <taxon>Aphis</taxon>
        <taxon>Aphis</taxon>
    </lineage>
</organism>
<sequence length="80" mass="8949">MRTLTSCKNTVYDLLYRIFTSKATEYGKLMESVAIKEVEKKIGQTINTCRLFIDVNKPCLAASPGEDSLVEIKCPCLAKD</sequence>
<dbReference type="InterPro" id="IPR011604">
    <property type="entry name" value="PDDEXK-like_dom_sf"/>
</dbReference>
<name>A0A6G0Y366_APHCR</name>
<dbReference type="SUPFAM" id="SSF52980">
    <property type="entry name" value="Restriction endonuclease-like"/>
    <property type="match status" value="1"/>
</dbReference>
<comment type="caution">
    <text evidence="1">The sequence shown here is derived from an EMBL/GenBank/DDBJ whole genome shotgun (WGS) entry which is preliminary data.</text>
</comment>
<proteinExistence type="predicted"/>
<gene>
    <name evidence="1" type="ORF">FWK35_00014358</name>
</gene>
<dbReference type="Proteomes" id="UP000478052">
    <property type="component" value="Unassembled WGS sequence"/>
</dbReference>
<dbReference type="AlphaFoldDB" id="A0A6G0Y366"/>
<protein>
    <submittedName>
        <fullName evidence="1">YqaJ domain-containing protein</fullName>
    </submittedName>
</protein>
<evidence type="ECO:0000313" key="1">
    <source>
        <dbReference type="EMBL" id="KAF0748126.1"/>
    </source>
</evidence>
<evidence type="ECO:0000313" key="2">
    <source>
        <dbReference type="Proteomes" id="UP000478052"/>
    </source>
</evidence>
<keyword evidence="2" id="KW-1185">Reference proteome</keyword>
<dbReference type="OrthoDB" id="6595168at2759"/>
<dbReference type="EMBL" id="VUJU01006596">
    <property type="protein sequence ID" value="KAF0748126.1"/>
    <property type="molecule type" value="Genomic_DNA"/>
</dbReference>
<accession>A0A6G0Y366</accession>
<dbReference type="GO" id="GO:0006281">
    <property type="term" value="P:DNA repair"/>
    <property type="evidence" value="ECO:0007669"/>
    <property type="project" value="UniProtKB-ARBA"/>
</dbReference>
<dbReference type="InterPro" id="IPR011335">
    <property type="entry name" value="Restrct_endonuc-II-like"/>
</dbReference>
<dbReference type="Gene3D" id="3.90.320.10">
    <property type="match status" value="1"/>
</dbReference>
<reference evidence="1 2" key="1">
    <citation type="submission" date="2019-08" db="EMBL/GenBank/DDBJ databases">
        <title>Whole genome of Aphis craccivora.</title>
        <authorList>
            <person name="Voronova N.V."/>
            <person name="Shulinski R.S."/>
            <person name="Bandarenka Y.V."/>
            <person name="Zhorov D.G."/>
            <person name="Warner D."/>
        </authorList>
    </citation>
    <scope>NUCLEOTIDE SEQUENCE [LARGE SCALE GENOMIC DNA]</scope>
    <source>
        <strain evidence="1">180601</strain>
        <tissue evidence="1">Whole Body</tissue>
    </source>
</reference>